<proteinExistence type="predicted"/>
<evidence type="ECO:0000256" key="2">
    <source>
        <dbReference type="PROSITE-ProRule" id="PRU01248"/>
    </source>
</evidence>
<protein>
    <submittedName>
        <fullName evidence="4">SEC-C domain-containing protein</fullName>
    </submittedName>
</protein>
<gene>
    <name evidence="4" type="ORF">NK662_12560</name>
</gene>
<name>A0AA42BTD4_9BACI</name>
<dbReference type="InterPro" id="IPR004027">
    <property type="entry name" value="SEC_C_motif"/>
</dbReference>
<dbReference type="EMBL" id="JANCLT010000006">
    <property type="protein sequence ID" value="MCP8969358.1"/>
    <property type="molecule type" value="Genomic_DNA"/>
</dbReference>
<evidence type="ECO:0000313" key="5">
    <source>
        <dbReference type="Proteomes" id="UP001156102"/>
    </source>
</evidence>
<comment type="caution">
    <text evidence="4">The sequence shown here is derived from an EMBL/GenBank/DDBJ whole genome shotgun (WGS) entry which is preliminary data.</text>
</comment>
<dbReference type="Gene3D" id="3.10.450.50">
    <property type="match status" value="1"/>
</dbReference>
<dbReference type="Pfam" id="PF02810">
    <property type="entry name" value="SEC-C"/>
    <property type="match status" value="1"/>
</dbReference>
<keyword evidence="1 2" id="KW-0238">DNA-binding</keyword>
<sequence>MSINRNDACPCGSGKKYKKCCMKRKNEQEAGQARQDHFFRIKHELTLRTWEFISGQLSYQDMLQLQKEYKRRSGRDSFGEEGMFQFWLTFLHRFSNGLRGVEWFSDKQGHRLSQELQSMLQIWKGLIPRFIQMIDYDEQGVIVEDAVTKERLWMPYAPTMPDPIPWGGALCLLEEMGSGYYIHGMALIVGPQELEKGTVRLQEVLEETKQPYEQVIFTYYLELLRVMRKPVHGAENRRMMDLEEKTLYYEVPQTDQVFQELMKDSAFSFDHLSQKEAEISFVGDWTCYTDNALPAVLYMAPVYGTIHVMSGVMKFTSANAVHIQSFIQKAESLHATLHFSHEETRTHRVPEGVIQQTYSIRSEEALSSETALIAQETASLYDKSLRLPAMQNLSLEEAVVQGYREQVETWLRQREFSSYRLRDAVSAVTADYNTVRKQLGLPLSPFVTLREKRETKLDPAVNPFVQAPLIEEEDFMFYEGLQLTAEAMQSFFVNDVIEFFKQKISGKSEGTYYKYRTGLTILADYLTTLQASSWEEVTVYHWERFLSVYYFETRDDVSLNQLKAVLAVLRALVKWLDRQCGTKTAPAVITLIQETEPKLRRAIALWDYYTPADQRRYMPSLLQTGLAMLPHIGERHEGVIEGLFRVDKLTGTGMIVEHTQQHQVYEVAIPIPARKLLEKNMCFSAFILKPADKMQWKIAAMERVFPASHVV</sequence>
<dbReference type="PROSITE" id="PS51900">
    <property type="entry name" value="CB"/>
    <property type="match status" value="1"/>
</dbReference>
<dbReference type="RefSeq" id="WP_254759281.1">
    <property type="nucleotide sequence ID" value="NZ_JANCLT010000006.1"/>
</dbReference>
<evidence type="ECO:0000313" key="4">
    <source>
        <dbReference type="EMBL" id="MCP8969358.1"/>
    </source>
</evidence>
<organism evidence="4 5">
    <name type="scientific">Ectobacillus ponti</name>
    <dbReference type="NCBI Taxonomy" id="2961894"/>
    <lineage>
        <taxon>Bacteria</taxon>
        <taxon>Bacillati</taxon>
        <taxon>Bacillota</taxon>
        <taxon>Bacilli</taxon>
        <taxon>Bacillales</taxon>
        <taxon>Bacillaceae</taxon>
        <taxon>Ectobacillus</taxon>
    </lineage>
</organism>
<evidence type="ECO:0000259" key="3">
    <source>
        <dbReference type="PROSITE" id="PS51900"/>
    </source>
</evidence>
<dbReference type="InterPro" id="IPR010998">
    <property type="entry name" value="Integrase_recombinase_N"/>
</dbReference>
<dbReference type="Gene3D" id="1.10.150.130">
    <property type="match status" value="1"/>
</dbReference>
<dbReference type="GO" id="GO:0003677">
    <property type="term" value="F:DNA binding"/>
    <property type="evidence" value="ECO:0007669"/>
    <property type="project" value="UniProtKB-UniRule"/>
</dbReference>
<evidence type="ECO:0000256" key="1">
    <source>
        <dbReference type="ARBA" id="ARBA00023125"/>
    </source>
</evidence>
<dbReference type="SUPFAM" id="SSF103642">
    <property type="entry name" value="Sec-C motif"/>
    <property type="match status" value="1"/>
</dbReference>
<dbReference type="AlphaFoldDB" id="A0AA42BTD4"/>
<accession>A0AA42BTD4</accession>
<reference evidence="4" key="1">
    <citation type="submission" date="2022-07" db="EMBL/GenBank/DDBJ databases">
        <authorList>
            <person name="Li W.-J."/>
            <person name="Deng Q.-Q."/>
        </authorList>
    </citation>
    <scope>NUCLEOTIDE SEQUENCE</scope>
    <source>
        <strain evidence="4">SYSU M60031</strain>
    </source>
</reference>
<feature type="domain" description="Core-binding (CB)" evidence="3">
    <location>
        <begin position="490"/>
        <end position="577"/>
    </location>
</feature>
<dbReference type="InterPro" id="IPR044068">
    <property type="entry name" value="CB"/>
</dbReference>
<keyword evidence="5" id="KW-1185">Reference proteome</keyword>
<dbReference type="Proteomes" id="UP001156102">
    <property type="component" value="Unassembled WGS sequence"/>
</dbReference>